<dbReference type="InterPro" id="IPR058247">
    <property type="entry name" value="DUF1453"/>
</dbReference>
<dbReference type="Proteomes" id="UP000217083">
    <property type="component" value="Unassembled WGS sequence"/>
</dbReference>
<gene>
    <name evidence="2" type="ORF">CIB95_03925</name>
</gene>
<organism evidence="2 3">
    <name type="scientific">Lottiidibacillus patelloidae</name>
    <dbReference type="NCBI Taxonomy" id="2670334"/>
    <lineage>
        <taxon>Bacteria</taxon>
        <taxon>Bacillati</taxon>
        <taxon>Bacillota</taxon>
        <taxon>Bacilli</taxon>
        <taxon>Bacillales</taxon>
        <taxon>Bacillaceae</taxon>
        <taxon>Lottiidibacillus</taxon>
    </lineage>
</organism>
<evidence type="ECO:0000313" key="2">
    <source>
        <dbReference type="EMBL" id="OZM57527.1"/>
    </source>
</evidence>
<reference evidence="2 3" key="2">
    <citation type="submission" date="2017-09" db="EMBL/GenBank/DDBJ databases">
        <title>Bacillus patelloidae sp. nov., isolated from the intestinal tract of a marine limpet.</title>
        <authorList>
            <person name="Liu R."/>
            <person name="Dong C."/>
            <person name="Shao Z."/>
        </authorList>
    </citation>
    <scope>NUCLEOTIDE SEQUENCE [LARGE SCALE GENOMIC DNA]</scope>
    <source>
        <strain evidence="2 3">SA5d-4</strain>
    </source>
</reference>
<evidence type="ECO:0000313" key="3">
    <source>
        <dbReference type="Proteomes" id="UP000217083"/>
    </source>
</evidence>
<dbReference type="InterPro" id="IPR031306">
    <property type="entry name" value="CcdC"/>
</dbReference>
<dbReference type="Pfam" id="PF07301">
    <property type="entry name" value="DUF1453"/>
    <property type="match status" value="1"/>
</dbReference>
<feature type="transmembrane region" description="Helical" evidence="1">
    <location>
        <begin position="33"/>
        <end position="52"/>
    </location>
</feature>
<name>A0A263BW26_9BACI</name>
<feature type="transmembrane region" description="Helical" evidence="1">
    <location>
        <begin position="124"/>
        <end position="144"/>
    </location>
</feature>
<keyword evidence="1" id="KW-1133">Transmembrane helix</keyword>
<dbReference type="PIRSF" id="PIRSF021441">
    <property type="entry name" value="DUF1453"/>
    <property type="match status" value="1"/>
</dbReference>
<accession>A0A263BW26</accession>
<keyword evidence="3" id="KW-1185">Reference proteome</keyword>
<evidence type="ECO:0000256" key="1">
    <source>
        <dbReference type="SAM" id="Phobius"/>
    </source>
</evidence>
<sequence length="152" mass="17641">MYIATTIIALFMGLIVMFVRMRSAKKPTNAKKIILPPFFMATGFFMFTVPIFHIELSYAVAAFILGNLFSLFLIKSSSFIEKDGDIYMERSKVFMFIILGLIIIRLVLKTYINQYITLYETSSLFFIVAFGMLLPWRLSMYATYKKMINNIN</sequence>
<feature type="transmembrane region" description="Helical" evidence="1">
    <location>
        <begin position="58"/>
        <end position="74"/>
    </location>
</feature>
<dbReference type="EMBL" id="NPIA01000002">
    <property type="protein sequence ID" value="OZM57527.1"/>
    <property type="molecule type" value="Genomic_DNA"/>
</dbReference>
<keyword evidence="1" id="KW-0812">Transmembrane</keyword>
<protein>
    <recommendedName>
        <fullName evidence="4">Cytochrome c biogenesis protein CcdC</fullName>
    </recommendedName>
</protein>
<evidence type="ECO:0008006" key="4">
    <source>
        <dbReference type="Google" id="ProtNLM"/>
    </source>
</evidence>
<keyword evidence="1" id="KW-0472">Membrane</keyword>
<dbReference type="AlphaFoldDB" id="A0A263BW26"/>
<reference evidence="3" key="1">
    <citation type="submission" date="2017-08" db="EMBL/GenBank/DDBJ databases">
        <authorList>
            <person name="Huang Z."/>
        </authorList>
    </citation>
    <scope>NUCLEOTIDE SEQUENCE [LARGE SCALE GENOMIC DNA]</scope>
    <source>
        <strain evidence="3">SA5d-4</strain>
    </source>
</reference>
<feature type="transmembrane region" description="Helical" evidence="1">
    <location>
        <begin position="6"/>
        <end position="21"/>
    </location>
</feature>
<comment type="caution">
    <text evidence="2">The sequence shown here is derived from an EMBL/GenBank/DDBJ whole genome shotgun (WGS) entry which is preliminary data.</text>
</comment>
<dbReference type="PANTHER" id="PTHR39164:SF1">
    <property type="entry name" value="PROTEIN CCDC"/>
    <property type="match status" value="1"/>
</dbReference>
<proteinExistence type="predicted"/>
<feature type="transmembrane region" description="Helical" evidence="1">
    <location>
        <begin position="94"/>
        <end position="112"/>
    </location>
</feature>
<dbReference type="PANTHER" id="PTHR39164">
    <property type="entry name" value="PROTEIN CCDC"/>
    <property type="match status" value="1"/>
</dbReference>